<dbReference type="eggNOG" id="COG0810">
    <property type="taxonomic scope" value="Bacteria"/>
</dbReference>
<dbReference type="GO" id="GO:0055085">
    <property type="term" value="P:transmembrane transport"/>
    <property type="evidence" value="ECO:0007669"/>
    <property type="project" value="InterPro"/>
</dbReference>
<organism evidence="7 8">
    <name type="scientific">Granulicella mallensis (strain ATCC BAA-1857 / DSM 23137 / MP5ACTX8)</name>
    <dbReference type="NCBI Taxonomy" id="682795"/>
    <lineage>
        <taxon>Bacteria</taxon>
        <taxon>Pseudomonadati</taxon>
        <taxon>Acidobacteriota</taxon>
        <taxon>Terriglobia</taxon>
        <taxon>Terriglobales</taxon>
        <taxon>Acidobacteriaceae</taxon>
        <taxon>Granulicella</taxon>
    </lineage>
</organism>
<gene>
    <name evidence="7" type="ordered locus">AciX8_4338</name>
</gene>
<keyword evidence="3 5" id="KW-1133">Transmembrane helix</keyword>
<dbReference type="AlphaFoldDB" id="G8NT99"/>
<dbReference type="PROSITE" id="PS52015">
    <property type="entry name" value="TONB_CTD"/>
    <property type="match status" value="1"/>
</dbReference>
<feature type="transmembrane region" description="Helical" evidence="5">
    <location>
        <begin position="105"/>
        <end position="124"/>
    </location>
</feature>
<evidence type="ECO:0000313" key="8">
    <source>
        <dbReference type="Proteomes" id="UP000007113"/>
    </source>
</evidence>
<comment type="subcellular location">
    <subcellularLocation>
        <location evidence="1">Membrane</location>
        <topology evidence="1">Single-pass membrane protein</topology>
    </subcellularLocation>
</comment>
<accession>G8NT99</accession>
<evidence type="ECO:0000256" key="4">
    <source>
        <dbReference type="ARBA" id="ARBA00023136"/>
    </source>
</evidence>
<dbReference type="Pfam" id="PF03544">
    <property type="entry name" value="TonB_C"/>
    <property type="match status" value="1"/>
</dbReference>
<reference evidence="7 8" key="1">
    <citation type="submission" date="2011-11" db="EMBL/GenBank/DDBJ databases">
        <title>Complete sequence of Granulicella mallensis MP5ACTX8.</title>
        <authorList>
            <consortium name="US DOE Joint Genome Institute"/>
            <person name="Lucas S."/>
            <person name="Copeland A."/>
            <person name="Lapidus A."/>
            <person name="Cheng J.-F."/>
            <person name="Goodwin L."/>
            <person name="Pitluck S."/>
            <person name="Peters L."/>
            <person name="Lu M."/>
            <person name="Detter J.C."/>
            <person name="Han C."/>
            <person name="Tapia R."/>
            <person name="Land M."/>
            <person name="Hauser L."/>
            <person name="Kyrpides N."/>
            <person name="Ivanova N."/>
            <person name="Mikhailova N."/>
            <person name="Pagani I."/>
            <person name="Rawat S."/>
            <person name="Mannisto M."/>
            <person name="Haggblom M."/>
            <person name="Woyke T."/>
        </authorList>
    </citation>
    <scope>NUCLEOTIDE SEQUENCE [LARGE SCALE GENOMIC DNA]</scope>
    <source>
        <strain evidence="8">ATCC BAA-1857 / DSM 23137 / MP5ACTX8</strain>
    </source>
</reference>
<dbReference type="EMBL" id="CP003130">
    <property type="protein sequence ID" value="AEU38611.1"/>
    <property type="molecule type" value="Genomic_DNA"/>
</dbReference>
<evidence type="ECO:0000256" key="2">
    <source>
        <dbReference type="ARBA" id="ARBA00022692"/>
    </source>
</evidence>
<dbReference type="InterPro" id="IPR052173">
    <property type="entry name" value="Beta-lactam_resp_regulator"/>
</dbReference>
<dbReference type="InterPro" id="IPR008756">
    <property type="entry name" value="Peptidase_M56"/>
</dbReference>
<dbReference type="RefSeq" id="WP_014267482.1">
    <property type="nucleotide sequence ID" value="NC_016631.1"/>
</dbReference>
<dbReference type="eggNOG" id="COG4219">
    <property type="taxonomic scope" value="Bacteria"/>
</dbReference>
<proteinExistence type="predicted"/>
<keyword evidence="2 5" id="KW-0812">Transmembrane</keyword>
<dbReference type="GO" id="GO:0016020">
    <property type="term" value="C:membrane"/>
    <property type="evidence" value="ECO:0007669"/>
    <property type="project" value="UniProtKB-SubCell"/>
</dbReference>
<dbReference type="STRING" id="682795.AciX8_4338"/>
<dbReference type="InterPro" id="IPR006260">
    <property type="entry name" value="TonB/TolA_C"/>
</dbReference>
<dbReference type="CDD" id="cd07341">
    <property type="entry name" value="M56_BlaR1_MecR1_like"/>
    <property type="match status" value="1"/>
</dbReference>
<dbReference type="Gene3D" id="3.30.1150.10">
    <property type="match status" value="1"/>
</dbReference>
<feature type="transmembrane region" description="Helical" evidence="5">
    <location>
        <begin position="6"/>
        <end position="30"/>
    </location>
</feature>
<evidence type="ECO:0000256" key="1">
    <source>
        <dbReference type="ARBA" id="ARBA00004167"/>
    </source>
</evidence>
<evidence type="ECO:0000313" key="7">
    <source>
        <dbReference type="EMBL" id="AEU38611.1"/>
    </source>
</evidence>
<dbReference type="InterPro" id="IPR037682">
    <property type="entry name" value="TonB_C"/>
</dbReference>
<keyword evidence="4 5" id="KW-0472">Membrane</keyword>
<dbReference type="Proteomes" id="UP000007113">
    <property type="component" value="Chromosome"/>
</dbReference>
<protein>
    <submittedName>
        <fullName evidence="7">TonB family protein</fullName>
    </submittedName>
</protein>
<dbReference type="Pfam" id="PF05569">
    <property type="entry name" value="Peptidase_M56"/>
    <property type="match status" value="1"/>
</dbReference>
<keyword evidence="8" id="KW-1185">Reference proteome</keyword>
<dbReference type="PANTHER" id="PTHR34978">
    <property type="entry name" value="POSSIBLE SENSOR-TRANSDUCER PROTEIN BLAR"/>
    <property type="match status" value="1"/>
</dbReference>
<feature type="transmembrane region" description="Helical" evidence="5">
    <location>
        <begin position="316"/>
        <end position="336"/>
    </location>
</feature>
<feature type="domain" description="TonB C-terminal" evidence="6">
    <location>
        <begin position="361"/>
        <end position="455"/>
    </location>
</feature>
<dbReference type="NCBIfam" id="TIGR01352">
    <property type="entry name" value="tonB_Cterm"/>
    <property type="match status" value="1"/>
</dbReference>
<dbReference type="KEGG" id="gma:AciX8_4338"/>
<evidence type="ECO:0000256" key="3">
    <source>
        <dbReference type="ARBA" id="ARBA00022989"/>
    </source>
</evidence>
<evidence type="ECO:0000259" key="6">
    <source>
        <dbReference type="PROSITE" id="PS52015"/>
    </source>
</evidence>
<sequence length="460" mass="50778">MRAFETWLLAYLLNSLWQIPLVFLVAWVTARAVRRNGPRMEHRIWAVALALEALLPACSVQPAQLLREVWQFLPGIWGTDTAKAGVRVTVAFGEGAEHGALRLPVAMLAGVALVYAGSVVYFAGRLLWGWWRTDAIHDLSEPLVLTGEEAESWERSCRVFRVKNAEIRVSRDIAGPMTMGIFRRAILLPVDLQGHLLDEDFDAVIAHEFAHMHRRDFAKNLLYEALALPVAYHPLLWLTRTRMVGSREMVCDAMAAETVAGRENYARSLLRLASLLVHGTPARTLHAIGIFDANIFERRVMNLTEKYVELRGVRRLATVVACVVLGLGTCASALALRMNVSAPVTQSETPSASGKTVRVSGNVMAGNILTKVQPVYPQEAKDAGIQGTVVLRAVIGKDGEFRALQIVSGPEELKKAAWAAVKQWTYKPYLLNGEPTEVETNIMVNFILNGSNAESAPQKL</sequence>
<dbReference type="PANTHER" id="PTHR34978:SF3">
    <property type="entry name" value="SLR0241 PROTEIN"/>
    <property type="match status" value="1"/>
</dbReference>
<name>G8NT99_GRAMM</name>
<evidence type="ECO:0000256" key="5">
    <source>
        <dbReference type="SAM" id="Phobius"/>
    </source>
</evidence>
<dbReference type="SUPFAM" id="SSF74653">
    <property type="entry name" value="TolA/TonB C-terminal domain"/>
    <property type="match status" value="1"/>
</dbReference>
<dbReference type="HOGENOM" id="CLU_594166_0_0_0"/>